<evidence type="ECO:0000256" key="1">
    <source>
        <dbReference type="SAM" id="MobiDB-lite"/>
    </source>
</evidence>
<proteinExistence type="predicted"/>
<name>A0A1X7TWS7_AMPQE</name>
<feature type="region of interest" description="Disordered" evidence="1">
    <location>
        <begin position="120"/>
        <end position="192"/>
    </location>
</feature>
<sequence length="213" mass="24208">MYDIDINWLHYILKIENATILAVLSAVLCICLVTATDIKKESKSLEEHCRETMKKKKEKQKTDAVKSSLIKIAKHKYMELLAEEMESQFNENTMEGIAIIAFAEITTGVKYKNILPNHHTSTATEQENPRTEQENPSTEQDTPTEQDNTATEQDTPTEQEDTPIEQENPPTEQEDTPIEQENPPTEQEGVPLVVTVDVHTPQENEETSVRLKC</sequence>
<feature type="compositionally biased region" description="Acidic residues" evidence="1">
    <location>
        <begin position="155"/>
        <end position="164"/>
    </location>
</feature>
<reference evidence="3" key="1">
    <citation type="submission" date="2017-05" db="UniProtKB">
        <authorList>
            <consortium name="EnsemblMetazoa"/>
        </authorList>
    </citation>
    <scope>IDENTIFICATION</scope>
</reference>
<feature type="transmembrane region" description="Helical" evidence="2">
    <location>
        <begin position="20"/>
        <end position="38"/>
    </location>
</feature>
<keyword evidence="2" id="KW-0812">Transmembrane</keyword>
<dbReference type="InParanoid" id="A0A1X7TWS7"/>
<accession>A0A1X7TWS7</accession>
<evidence type="ECO:0000256" key="2">
    <source>
        <dbReference type="SAM" id="Phobius"/>
    </source>
</evidence>
<evidence type="ECO:0000313" key="3">
    <source>
        <dbReference type="EnsemblMetazoa" id="Aqu2.1.19912_001"/>
    </source>
</evidence>
<keyword evidence="2" id="KW-0472">Membrane</keyword>
<dbReference type="AlphaFoldDB" id="A0A1X7TWS7"/>
<protein>
    <submittedName>
        <fullName evidence="3">Uncharacterized protein</fullName>
    </submittedName>
</protein>
<feature type="compositionally biased region" description="Polar residues" evidence="1">
    <location>
        <begin position="134"/>
        <end position="150"/>
    </location>
</feature>
<keyword evidence="2" id="KW-1133">Transmembrane helix</keyword>
<organism evidence="3">
    <name type="scientific">Amphimedon queenslandica</name>
    <name type="common">Sponge</name>
    <dbReference type="NCBI Taxonomy" id="400682"/>
    <lineage>
        <taxon>Eukaryota</taxon>
        <taxon>Metazoa</taxon>
        <taxon>Porifera</taxon>
        <taxon>Demospongiae</taxon>
        <taxon>Heteroscleromorpha</taxon>
        <taxon>Haplosclerida</taxon>
        <taxon>Niphatidae</taxon>
        <taxon>Amphimedon</taxon>
    </lineage>
</organism>
<dbReference type="EnsemblMetazoa" id="Aqu2.1.19912_001">
    <property type="protein sequence ID" value="Aqu2.1.19912_001"/>
    <property type="gene ID" value="Aqu2.1.19912"/>
</dbReference>